<dbReference type="AlphaFoldDB" id="A0A367X762"/>
<dbReference type="EMBL" id="JPWJ01000008">
    <property type="protein sequence ID" value="RCK48591.1"/>
    <property type="molecule type" value="Genomic_DNA"/>
</dbReference>
<name>A0A367X762_9PROT</name>
<reference evidence="2 3" key="1">
    <citation type="submission" date="2014-07" db="EMBL/GenBank/DDBJ databases">
        <title>Draft genome sequence of Thalassospira xiamenensis IB13.</title>
        <authorList>
            <person name="Lai Q."/>
            <person name="Shao Z."/>
        </authorList>
    </citation>
    <scope>NUCLEOTIDE SEQUENCE [LARGE SCALE GENOMIC DNA]</scope>
    <source>
        <strain evidence="2 3">IB13</strain>
    </source>
</reference>
<feature type="transmembrane region" description="Helical" evidence="1">
    <location>
        <begin position="9"/>
        <end position="30"/>
    </location>
</feature>
<feature type="transmembrane region" description="Helical" evidence="1">
    <location>
        <begin position="36"/>
        <end position="58"/>
    </location>
</feature>
<evidence type="ECO:0000313" key="3">
    <source>
        <dbReference type="Proteomes" id="UP000252266"/>
    </source>
</evidence>
<gene>
    <name evidence="2" type="ORF">TH44_15860</name>
</gene>
<comment type="caution">
    <text evidence="2">The sequence shown here is derived from an EMBL/GenBank/DDBJ whole genome shotgun (WGS) entry which is preliminary data.</text>
</comment>
<evidence type="ECO:0000256" key="1">
    <source>
        <dbReference type="SAM" id="Phobius"/>
    </source>
</evidence>
<dbReference type="Proteomes" id="UP000252266">
    <property type="component" value="Unassembled WGS sequence"/>
</dbReference>
<keyword evidence="1" id="KW-0812">Transmembrane</keyword>
<proteinExistence type="predicted"/>
<protein>
    <submittedName>
        <fullName evidence="2">Uncharacterized protein</fullName>
    </submittedName>
</protein>
<sequence length="213" mass="24201">MKLPDLNPAVLIAFGCLTGAIVTALFFPHFPAIPENLATILGSTFGVIGAFLVANWTFQRNLRELRQPITKRYDYCLETIEKAREMVPNLEGKLILVLQKIQEAQPDLRNVTPEMHSPDVKHGAWKTVTKITKDYPIKKFENINKSLNLVHSELFWLRTNRRDSMSPVEIAKVSEILEPLEKAVERLSDIVNSFKRLSQFKDNSTALNDIANT</sequence>
<organism evidence="2 3">
    <name type="scientific">Thalassospira xiamenensis</name>
    <dbReference type="NCBI Taxonomy" id="220697"/>
    <lineage>
        <taxon>Bacteria</taxon>
        <taxon>Pseudomonadati</taxon>
        <taxon>Pseudomonadota</taxon>
        <taxon>Alphaproteobacteria</taxon>
        <taxon>Rhodospirillales</taxon>
        <taxon>Thalassospiraceae</taxon>
        <taxon>Thalassospira</taxon>
    </lineage>
</organism>
<accession>A0A367X762</accession>
<evidence type="ECO:0000313" key="2">
    <source>
        <dbReference type="EMBL" id="RCK48591.1"/>
    </source>
</evidence>
<dbReference type="RefSeq" id="WP_062959640.1">
    <property type="nucleotide sequence ID" value="NZ_JPWJ01000008.1"/>
</dbReference>
<keyword evidence="1" id="KW-0472">Membrane</keyword>
<keyword evidence="1" id="KW-1133">Transmembrane helix</keyword>
<dbReference type="PROSITE" id="PS51257">
    <property type="entry name" value="PROKAR_LIPOPROTEIN"/>
    <property type="match status" value="1"/>
</dbReference>